<dbReference type="GO" id="GO:0008270">
    <property type="term" value="F:zinc ion binding"/>
    <property type="evidence" value="ECO:0007669"/>
    <property type="project" value="UniProtKB-KW"/>
</dbReference>
<feature type="domain" description="CCHC-type" evidence="3">
    <location>
        <begin position="312"/>
        <end position="327"/>
    </location>
</feature>
<feature type="compositionally biased region" description="Basic and acidic residues" evidence="2">
    <location>
        <begin position="399"/>
        <end position="408"/>
    </location>
</feature>
<sequence length="482" mass="54175">MRRRREKDSIAKTKSGFSDEDPESLSNPTFVFSDSEDEEANEDLSLKIVEKAMSRAIDASQKHDDVIAVKNLTFSTREDIVTTELVTSAIKKKKVKRAKKKAINKIEAEVESVNAVKETDNVDTIKAVGVVNLSEPGTVENADNVVLRRLLRGPRYFDPPDSSWGTCYNCGEDGHITANCISARRKKPCFICGSFEHEGKQCTKGKDCFICNEGGHRAKHCPKKFQQCSKGSELCLKCGAFGHAMPLCRNDYSPDDLKEIRCYVCKRFGHLCCANYFNTTRDASCYKCGQSGHTGLECSRGELSEAATPSSCFKCGEEGHFARECTKTKFSKVKRRSVNSSTPDRKSSKDGDDQRAIKSATRDVRKAQKRKKMQFDGGDRTGPGKSNWRGGWITDDPGDLPRRIDQGNRWRSPATPVKNHRISSLSTRGGYRSNSRYSRKSSWSYPEPLNLQVSAVGIQHRFSRPRFFNSSSDGIRRNYDWW</sequence>
<dbReference type="SMART" id="SM00343">
    <property type="entry name" value="ZnF_C2HC"/>
    <property type="match status" value="6"/>
</dbReference>
<dbReference type="Gene3D" id="4.10.60.10">
    <property type="entry name" value="Zinc finger, CCHC-type"/>
    <property type="match status" value="4"/>
</dbReference>
<evidence type="ECO:0000256" key="2">
    <source>
        <dbReference type="SAM" id="MobiDB-lite"/>
    </source>
</evidence>
<feature type="domain" description="CCHC-type" evidence="3">
    <location>
        <begin position="167"/>
        <end position="180"/>
    </location>
</feature>
<feature type="compositionally biased region" description="Basic and acidic residues" evidence="2">
    <location>
        <begin position="1"/>
        <end position="11"/>
    </location>
</feature>
<gene>
    <name evidence="4" type="ORF">Nepgr_014040</name>
</gene>
<keyword evidence="1" id="KW-0862">Zinc</keyword>
<dbReference type="AlphaFoldDB" id="A0AAD3SK59"/>
<comment type="caution">
    <text evidence="4">The sequence shown here is derived from an EMBL/GenBank/DDBJ whole genome shotgun (WGS) entry which is preliminary data.</text>
</comment>
<dbReference type="PROSITE" id="PS50158">
    <property type="entry name" value="ZF_CCHC"/>
    <property type="match status" value="4"/>
</dbReference>
<feature type="domain" description="CCHC-type" evidence="3">
    <location>
        <begin position="208"/>
        <end position="223"/>
    </location>
</feature>
<evidence type="ECO:0000259" key="3">
    <source>
        <dbReference type="PROSITE" id="PS50158"/>
    </source>
</evidence>
<feature type="domain" description="CCHC-type" evidence="3">
    <location>
        <begin position="285"/>
        <end position="298"/>
    </location>
</feature>
<dbReference type="InterPro" id="IPR036875">
    <property type="entry name" value="Znf_CCHC_sf"/>
</dbReference>
<evidence type="ECO:0000313" key="4">
    <source>
        <dbReference type="EMBL" id="GMH12199.1"/>
    </source>
</evidence>
<proteinExistence type="predicted"/>
<feature type="compositionally biased region" description="Low complexity" evidence="2">
    <location>
        <begin position="426"/>
        <end position="439"/>
    </location>
</feature>
<evidence type="ECO:0000313" key="5">
    <source>
        <dbReference type="Proteomes" id="UP001279734"/>
    </source>
</evidence>
<keyword evidence="1" id="KW-0863">Zinc-finger</keyword>
<dbReference type="PANTHER" id="PTHR46978:SF1">
    <property type="entry name" value="ZINC KNUCKLE (CCHC-TYPE) FAMILY PROTEIN"/>
    <property type="match status" value="1"/>
</dbReference>
<feature type="region of interest" description="Disordered" evidence="2">
    <location>
        <begin position="336"/>
        <end position="439"/>
    </location>
</feature>
<dbReference type="EMBL" id="BSYO01000011">
    <property type="protein sequence ID" value="GMH12199.1"/>
    <property type="molecule type" value="Genomic_DNA"/>
</dbReference>
<feature type="region of interest" description="Disordered" evidence="2">
    <location>
        <begin position="1"/>
        <end position="38"/>
    </location>
</feature>
<reference evidence="4" key="1">
    <citation type="submission" date="2023-05" db="EMBL/GenBank/DDBJ databases">
        <title>Nepenthes gracilis genome sequencing.</title>
        <authorList>
            <person name="Fukushima K."/>
        </authorList>
    </citation>
    <scope>NUCLEOTIDE SEQUENCE</scope>
    <source>
        <strain evidence="4">SING2019-196</strain>
    </source>
</reference>
<accession>A0AAD3SK59</accession>
<name>A0AAD3SK59_NEPGR</name>
<dbReference type="GO" id="GO:0003676">
    <property type="term" value="F:nucleic acid binding"/>
    <property type="evidence" value="ECO:0007669"/>
    <property type="project" value="InterPro"/>
</dbReference>
<dbReference type="Proteomes" id="UP001279734">
    <property type="component" value="Unassembled WGS sequence"/>
</dbReference>
<keyword evidence="1" id="KW-0479">Metal-binding</keyword>
<keyword evidence="5" id="KW-1185">Reference proteome</keyword>
<dbReference type="InterPro" id="IPR001878">
    <property type="entry name" value="Znf_CCHC"/>
</dbReference>
<dbReference type="SUPFAM" id="SSF57756">
    <property type="entry name" value="Retrovirus zinc finger-like domains"/>
    <property type="match status" value="3"/>
</dbReference>
<dbReference type="PANTHER" id="PTHR46978">
    <property type="entry name" value="ZINC KNUCKLE (CCHC-TYPE) FAMILY PROTEIN"/>
    <property type="match status" value="1"/>
</dbReference>
<organism evidence="4 5">
    <name type="scientific">Nepenthes gracilis</name>
    <name type="common">Slender pitcher plant</name>
    <dbReference type="NCBI Taxonomy" id="150966"/>
    <lineage>
        <taxon>Eukaryota</taxon>
        <taxon>Viridiplantae</taxon>
        <taxon>Streptophyta</taxon>
        <taxon>Embryophyta</taxon>
        <taxon>Tracheophyta</taxon>
        <taxon>Spermatophyta</taxon>
        <taxon>Magnoliopsida</taxon>
        <taxon>eudicotyledons</taxon>
        <taxon>Gunneridae</taxon>
        <taxon>Pentapetalae</taxon>
        <taxon>Caryophyllales</taxon>
        <taxon>Nepenthaceae</taxon>
        <taxon>Nepenthes</taxon>
    </lineage>
</organism>
<protein>
    <recommendedName>
        <fullName evidence="3">CCHC-type domain-containing protein</fullName>
    </recommendedName>
</protein>
<evidence type="ECO:0000256" key="1">
    <source>
        <dbReference type="PROSITE-ProRule" id="PRU00047"/>
    </source>
</evidence>
<feature type="compositionally biased region" description="Basic and acidic residues" evidence="2">
    <location>
        <begin position="343"/>
        <end position="366"/>
    </location>
</feature>
<dbReference type="Pfam" id="PF00098">
    <property type="entry name" value="zf-CCHC"/>
    <property type="match status" value="2"/>
</dbReference>